<keyword evidence="1" id="KW-1133">Transmembrane helix</keyword>
<gene>
    <name evidence="2" type="ORF">C9I57_00440</name>
</gene>
<reference evidence="2 3" key="1">
    <citation type="submission" date="2018-03" db="EMBL/GenBank/DDBJ databases">
        <title>Whole genome analyses suggest that Burkholderia sensu lato contains two further novel genera in the rhizoxinica-symbiotica group Mycetohabitans gen. nov., and Trinickia gen. nov.: implications for the evolution of diazotrophy and nodulation in the Burkholderiaceae.</title>
        <authorList>
            <person name="Estrada De Los Santos P."/>
            <person name="Palmer M."/>
            <person name="Chavez-Ramirez B."/>
            <person name="Steenkamp E.T."/>
            <person name="Hirsch A.M."/>
            <person name="Manyaka P."/>
            <person name="Maluk M."/>
            <person name="Lafos M."/>
            <person name="Crook M."/>
            <person name="Gross E."/>
            <person name="Simon M.F."/>
            <person name="Bueno Dos Reis Junior F."/>
            <person name="Poole P.S."/>
            <person name="Venter S.N."/>
            <person name="James E.K."/>
        </authorList>
    </citation>
    <scope>NUCLEOTIDE SEQUENCE [LARGE SCALE GENOMIC DNA]</scope>
    <source>
        <strain evidence="2 3">JPY-366</strain>
    </source>
</reference>
<dbReference type="AlphaFoldDB" id="A0A2T3Y0K8"/>
<feature type="transmembrane region" description="Helical" evidence="1">
    <location>
        <begin position="30"/>
        <end position="48"/>
    </location>
</feature>
<sequence length="70" mass="7599">MGKAAFFSLAHHPLFRRAYALNRSAAMKEFLVALILITPVVVIGYQMGLDAEQVVDGVVRVVRALLDAAS</sequence>
<accession>A0A2T3Y0K8</accession>
<keyword evidence="1" id="KW-0812">Transmembrane</keyword>
<protein>
    <submittedName>
        <fullName evidence="2">Uncharacterized protein</fullName>
    </submittedName>
</protein>
<dbReference type="Proteomes" id="UP000240638">
    <property type="component" value="Unassembled WGS sequence"/>
</dbReference>
<evidence type="ECO:0000313" key="2">
    <source>
        <dbReference type="EMBL" id="PTB22307.1"/>
    </source>
</evidence>
<comment type="caution">
    <text evidence="2">The sequence shown here is derived from an EMBL/GenBank/DDBJ whole genome shotgun (WGS) entry which is preliminary data.</text>
</comment>
<keyword evidence="1" id="KW-0472">Membrane</keyword>
<proteinExistence type="predicted"/>
<evidence type="ECO:0000313" key="3">
    <source>
        <dbReference type="Proteomes" id="UP000240638"/>
    </source>
</evidence>
<evidence type="ECO:0000256" key="1">
    <source>
        <dbReference type="SAM" id="Phobius"/>
    </source>
</evidence>
<name>A0A2T3Y0K8_9BURK</name>
<dbReference type="EMBL" id="PYUC01000001">
    <property type="protein sequence ID" value="PTB22307.1"/>
    <property type="molecule type" value="Genomic_DNA"/>
</dbReference>
<organism evidence="2 3">
    <name type="scientific">Trinickia symbiotica</name>
    <dbReference type="NCBI Taxonomy" id="863227"/>
    <lineage>
        <taxon>Bacteria</taxon>
        <taxon>Pseudomonadati</taxon>
        <taxon>Pseudomonadota</taxon>
        <taxon>Betaproteobacteria</taxon>
        <taxon>Burkholderiales</taxon>
        <taxon>Burkholderiaceae</taxon>
        <taxon>Trinickia</taxon>
    </lineage>
</organism>